<reference evidence="3" key="1">
    <citation type="submission" date="2010-02" db="EMBL/GenBank/DDBJ databases">
        <title>Complete sequence of chromosome of Natrialba magadii ATCC 43099.</title>
        <authorList>
            <consortium name="US DOE Joint Genome Institute"/>
            <person name="Lucas S."/>
            <person name="Copeland A."/>
            <person name="Lapidus A."/>
            <person name="Cheng J.-F."/>
            <person name="Bruce D."/>
            <person name="Goodwin L."/>
            <person name="Pitluck S."/>
            <person name="Davenport K."/>
            <person name="Saunders E."/>
            <person name="Detter J.C."/>
            <person name="Han C."/>
            <person name="Tapia R."/>
            <person name="Land M."/>
            <person name="Hauser L."/>
            <person name="Kyrpides N."/>
            <person name="Mikhailova N."/>
            <person name="De Castro R.E."/>
            <person name="Maupin-Furlow J.A."/>
            <person name="Woyke T."/>
        </authorList>
    </citation>
    <scope>NUCLEOTIDE SEQUENCE [LARGE SCALE GENOMIC DNA]</scope>
    <source>
        <strain evidence="3">ATCC 43099 / DSM 3394 / CCM 3739 / CIP 104546 / IAM 13178 / JCM 8861 / NBRC 102185 / NCIMB 2190 / MS3</strain>
    </source>
</reference>
<name>D3SXJ3_NATMM</name>
<dbReference type="KEGG" id="nmg:Nmag_2381"/>
<dbReference type="Proteomes" id="UP000001879">
    <property type="component" value="Chromosome"/>
</dbReference>
<evidence type="ECO:0000313" key="3">
    <source>
        <dbReference type="Proteomes" id="UP000001879"/>
    </source>
</evidence>
<sequence>MSPPADGRVPTRHYLVVVLVPLLVLLAGCTGPLASDLSASDLETEFDETTPPAEVSATVEIREEIDGDVRERTEAVWLRDDGAVRTDPVSDSNGDPGTLTVSDGETRWHHDRATGSTTAIEVDPDASSWLDGLYGQQERYLAAYDLTEATETTVENRDSYHLTFEPPANETVDQSVAILVGETAYELPLSTSEEPSELGVDRVEVWLDQETLFPVKHQISGDDLLLETTYTDLTIDSEFDDDLFEFTPPAANGGEGETKSEGETEPSPPDDENDTDFLPLPTIEDHESIADAEETVPFAVAEPRPSTLPDRVVFDGVTSYEFPDEDRTQVSVFYRGGGDGTITVTTSDGPREFATNGHDVPVGDATGSLEQTPQGTELQWTCGEQYYSVYVDTQFGDDTALEIGQQLGCR</sequence>
<dbReference type="EMBL" id="CP001932">
    <property type="protein sequence ID" value="ADD05942.1"/>
    <property type="molecule type" value="Genomic_DNA"/>
</dbReference>
<dbReference type="eggNOG" id="arCOG02470">
    <property type="taxonomic scope" value="Archaea"/>
</dbReference>
<feature type="compositionally biased region" description="Polar residues" evidence="1">
    <location>
        <begin position="89"/>
        <end position="103"/>
    </location>
</feature>
<reference evidence="2 3" key="2">
    <citation type="journal article" date="2012" name="BMC Genomics">
        <title>A comparative genomics perspective on the genetic content of the alkaliphilic haloarchaeon Natrialba magadii ATCC 43099T.</title>
        <authorList>
            <person name="Siddaramappa S."/>
            <person name="Challacombe J.F."/>
            <person name="Decastro R.E."/>
            <person name="Pfeiffer F."/>
            <person name="Sastre D.E."/>
            <person name="Gimenez M.I."/>
            <person name="Paggi R.A."/>
            <person name="Detter J.C."/>
            <person name="Davenport K.W."/>
            <person name="Goodwin L.A."/>
            <person name="Kyrpides N."/>
            <person name="Tapia R."/>
            <person name="Pitluck S."/>
            <person name="Lucas S."/>
            <person name="Woyke T."/>
            <person name="Maupin-Furlow J.A."/>
        </authorList>
    </citation>
    <scope>NUCLEOTIDE SEQUENCE [LARGE SCALE GENOMIC DNA]</scope>
    <source>
        <strain evidence="3">ATCC 43099 / DSM 3394 / CCM 3739 / CIP 104546 / IAM 13178 / JCM 8861 / NBRC 102185 / NCIMB 2190 / MS3</strain>
    </source>
</reference>
<keyword evidence="3" id="KW-1185">Reference proteome</keyword>
<dbReference type="PANTHER" id="PTHR37507:SF2">
    <property type="entry name" value="SPORULATION PROTEIN YDCC"/>
    <property type="match status" value="1"/>
</dbReference>
<feature type="region of interest" description="Disordered" evidence="1">
    <location>
        <begin position="84"/>
        <end position="104"/>
    </location>
</feature>
<organism evidence="2 3">
    <name type="scientific">Natrialba magadii (strain ATCC 43099 / DSM 3394 / CCM 3739 / CIP 104546 / IAM 13178 / JCM 8861 / NBRC 102185 / NCIMB 2190 / MS3)</name>
    <name type="common">Natronobacterium magadii</name>
    <dbReference type="NCBI Taxonomy" id="547559"/>
    <lineage>
        <taxon>Archaea</taxon>
        <taxon>Methanobacteriati</taxon>
        <taxon>Methanobacteriota</taxon>
        <taxon>Stenosarchaea group</taxon>
        <taxon>Halobacteria</taxon>
        <taxon>Halobacteriales</taxon>
        <taxon>Natrialbaceae</taxon>
        <taxon>Natrialba</taxon>
    </lineage>
</organism>
<proteinExistence type="predicted"/>
<feature type="region of interest" description="Disordered" evidence="1">
    <location>
        <begin position="243"/>
        <end position="280"/>
    </location>
</feature>
<accession>D3SXJ3</accession>
<dbReference type="InterPro" id="IPR029046">
    <property type="entry name" value="LolA/LolB/LppX"/>
</dbReference>
<gene>
    <name evidence="2" type="ordered locus">Nmag_2381</name>
</gene>
<protein>
    <submittedName>
        <fullName evidence="2">LppX domain protein</fullName>
    </submittedName>
</protein>
<evidence type="ECO:0000256" key="1">
    <source>
        <dbReference type="SAM" id="MobiDB-lite"/>
    </source>
</evidence>
<dbReference type="HOGENOM" id="CLU_712914_0_0_2"/>
<dbReference type="GeneID" id="8825233"/>
<dbReference type="PaxDb" id="547559-Nmag_2381"/>
<dbReference type="SUPFAM" id="SSF89392">
    <property type="entry name" value="Prokaryotic lipoproteins and lipoprotein localization factors"/>
    <property type="match status" value="1"/>
</dbReference>
<dbReference type="RefSeq" id="WP_012996671.1">
    <property type="nucleotide sequence ID" value="NC_013922.1"/>
</dbReference>
<dbReference type="PANTHER" id="PTHR37507">
    <property type="entry name" value="SPORULATION PROTEIN YDCC"/>
    <property type="match status" value="1"/>
</dbReference>
<dbReference type="InterPro" id="IPR052944">
    <property type="entry name" value="Sporulation_related"/>
</dbReference>
<dbReference type="AlphaFoldDB" id="D3SXJ3"/>
<dbReference type="STRING" id="547559.Nmag_2381"/>
<evidence type="ECO:0000313" key="2">
    <source>
        <dbReference type="EMBL" id="ADD05942.1"/>
    </source>
</evidence>
<dbReference type="Gene3D" id="2.50.20.10">
    <property type="entry name" value="Lipoprotein localisation LolA/LolB/LppX"/>
    <property type="match status" value="1"/>
</dbReference>